<comment type="caution">
    <text evidence="1">The sequence shown here is derived from an EMBL/GenBank/DDBJ whole genome shotgun (WGS) entry which is preliminary data.</text>
</comment>
<evidence type="ECO:0000313" key="1">
    <source>
        <dbReference type="EMBL" id="GAF03279.1"/>
    </source>
</evidence>
<dbReference type="OrthoDB" id="1113826at2"/>
<dbReference type="eggNOG" id="ENOG50331T3">
    <property type="taxonomic scope" value="Bacteria"/>
</dbReference>
<dbReference type="PROSITE" id="PS51257">
    <property type="entry name" value="PROKAR_LIPOPROTEIN"/>
    <property type="match status" value="1"/>
</dbReference>
<proteinExistence type="predicted"/>
<reference evidence="1 2" key="1">
    <citation type="journal article" date="2014" name="Genome Announc.">
        <title>Draft Genome Sequence of Cytophaga fermentans JCM 21142T, a Facultative Anaerobe Isolated from Marine Mud.</title>
        <authorList>
            <person name="Starns D."/>
            <person name="Oshima K."/>
            <person name="Suda W."/>
            <person name="Iino T."/>
            <person name="Yuki M."/>
            <person name="Inoue J."/>
            <person name="Kitamura K."/>
            <person name="Iida T."/>
            <person name="Darby A."/>
            <person name="Hattori M."/>
            <person name="Ohkuma M."/>
        </authorList>
    </citation>
    <scope>NUCLEOTIDE SEQUENCE [LARGE SCALE GENOMIC DNA]</scope>
    <source>
        <strain evidence="1 2">JCM 21142</strain>
    </source>
</reference>
<dbReference type="Proteomes" id="UP000019402">
    <property type="component" value="Unassembled WGS sequence"/>
</dbReference>
<organism evidence="1 2">
    <name type="scientific">Saccharicrinis fermentans DSM 9555 = JCM 21142</name>
    <dbReference type="NCBI Taxonomy" id="869213"/>
    <lineage>
        <taxon>Bacteria</taxon>
        <taxon>Pseudomonadati</taxon>
        <taxon>Bacteroidota</taxon>
        <taxon>Bacteroidia</taxon>
        <taxon>Marinilabiliales</taxon>
        <taxon>Marinilabiliaceae</taxon>
        <taxon>Saccharicrinis</taxon>
    </lineage>
</organism>
<dbReference type="RefSeq" id="WP_044212848.1">
    <property type="nucleotide sequence ID" value="NZ_BAMD01000020.1"/>
</dbReference>
<gene>
    <name evidence="1" type="ORF">JCM21142_41946</name>
</gene>
<keyword evidence="2" id="KW-1185">Reference proteome</keyword>
<dbReference type="EMBL" id="BAMD01000020">
    <property type="protein sequence ID" value="GAF03279.1"/>
    <property type="molecule type" value="Genomic_DNA"/>
</dbReference>
<protein>
    <submittedName>
        <fullName evidence="1">Uncharacterized protein</fullName>
    </submittedName>
</protein>
<accession>W7YLN9</accession>
<name>W7YLN9_9BACT</name>
<sequence length="297" mass="34719">MKGILYFLIFPALIISILSCDNTNGTVNNETMETDINIVFLHHSTGSYIWNGINRTILVKIADRVSPWLFEFITGGPRVPSLMRQYNEKNHTRYSFTEMEFPKKSPYGWNNYPYDYYNIWVKNGGPTPYMEEPTLEMLTQQYQVIVFKHCYPSSNIVENQDSADIHSEIKTLANYKLQYNALKRKMHEFPNTKFIVSTGAVQVKYYLPQDQALRAKEFHNWVINEWNEQGDNIFIWDLYELQTEGELYFKDEWALTPYNSHPGGKFSEKASQLFFNRVLDIVEHNGENTALTGQGLK</sequence>
<evidence type="ECO:0000313" key="2">
    <source>
        <dbReference type="Proteomes" id="UP000019402"/>
    </source>
</evidence>
<dbReference type="AlphaFoldDB" id="W7YLN9"/>